<evidence type="ECO:0000313" key="2">
    <source>
        <dbReference type="EMBL" id="KRU10837.1"/>
    </source>
</evidence>
<reference evidence="2 3" key="3">
    <citation type="journal article" name="Genome Announc.">
        <title>Improved Draft Genome Sequence of Clostridium pasteurianum Strain ATCC 6013 (DSM 525) Using a Hybrid Next-Generation Sequencing Approach.</title>
        <authorList>
            <person name="Pyne M.E."/>
            <person name="Utturkar S."/>
            <person name="Brown S.D."/>
            <person name="Moo-Young M."/>
            <person name="Chung D.A."/>
            <person name="Chou C.P."/>
        </authorList>
    </citation>
    <scope>NUCLEOTIDE SEQUENCE [LARGE SCALE GENOMIC DNA]</scope>
    <source>
        <strain evidence="2 3">ATCC 6013</strain>
    </source>
</reference>
<dbReference type="Proteomes" id="UP000030905">
    <property type="component" value="Chromosome"/>
</dbReference>
<dbReference type="EMBL" id="JPGY02000001">
    <property type="protein sequence ID" value="KRU10837.1"/>
    <property type="molecule type" value="Genomic_DNA"/>
</dbReference>
<evidence type="ECO:0000313" key="4">
    <source>
        <dbReference type="Proteomes" id="UP000030905"/>
    </source>
</evidence>
<name>A0A0H3J7K1_CLOPA</name>
<dbReference type="KEGG" id="cpat:CLPA_c31010"/>
<reference evidence="2" key="2">
    <citation type="submission" date="2015-10" db="EMBL/GenBank/DDBJ databases">
        <title>Improved Draft Genome Sequence of Clostridium pasteurianum Strain ATCC 6013 (DSM 525) Using a Hybrid Next-Generation Sequencing Approach.</title>
        <authorList>
            <person name="Pyne M.E."/>
            <person name="Utturkar S.M."/>
            <person name="Brown S.D."/>
            <person name="Moo-Young M."/>
            <person name="Chung D.A."/>
            <person name="Chou P.C."/>
        </authorList>
    </citation>
    <scope>NUCLEOTIDE SEQUENCE</scope>
    <source>
        <strain evidence="2">ATCC 6013</strain>
    </source>
</reference>
<protein>
    <submittedName>
        <fullName evidence="1">Uncharacterized protein</fullName>
    </submittedName>
</protein>
<gene>
    <name evidence="1" type="ORF">CLPA_c31010</name>
    <name evidence="2" type="ORF">CP6013_00084</name>
</gene>
<proteinExistence type="predicted"/>
<reference evidence="1 4" key="1">
    <citation type="journal article" date="2015" name="Genome Announc.">
        <title>Complete Genome Sequence of the Nitrogen-Fixing and Solvent-Producing Clostridium pasteurianum DSM 525.</title>
        <authorList>
            <person name="Poehlein A."/>
            <person name="Grosse-Honebrink A."/>
            <person name="Zhang Y."/>
            <person name="Minton N.P."/>
            <person name="Daniel R."/>
        </authorList>
    </citation>
    <scope>NUCLEOTIDE SEQUENCE [LARGE SCALE GENOMIC DNA]</scope>
    <source>
        <strain evidence="1">DSM 525</strain>
        <strain evidence="4">DSM 525 / ATCC 6013</strain>
    </source>
</reference>
<sequence>MFTVSYCFSIIKEIYNLINKGITIIELHNAGINNVSFIQKVSFSTHFLYFIIE</sequence>
<organism evidence="1 4">
    <name type="scientific">Clostridium pasteurianum DSM 525 = ATCC 6013</name>
    <dbReference type="NCBI Taxonomy" id="1262449"/>
    <lineage>
        <taxon>Bacteria</taxon>
        <taxon>Bacillati</taxon>
        <taxon>Bacillota</taxon>
        <taxon>Clostridia</taxon>
        <taxon>Eubacteriales</taxon>
        <taxon>Clostridiaceae</taxon>
        <taxon>Clostridium</taxon>
    </lineage>
</organism>
<keyword evidence="4" id="KW-1185">Reference proteome</keyword>
<dbReference type="PATRIC" id="fig|1262449.7.peg.3136"/>
<dbReference type="EMBL" id="CP009268">
    <property type="protein sequence ID" value="AJA53155.1"/>
    <property type="molecule type" value="Genomic_DNA"/>
</dbReference>
<dbReference type="KEGG" id="cpae:CPAST_c31010"/>
<evidence type="ECO:0000313" key="3">
    <source>
        <dbReference type="Proteomes" id="UP000028042"/>
    </source>
</evidence>
<accession>A0A0H3J7K1</accession>
<dbReference type="Proteomes" id="UP000028042">
    <property type="component" value="Unassembled WGS sequence"/>
</dbReference>
<dbReference type="AlphaFoldDB" id="A0A0H3J7K1"/>
<evidence type="ECO:0000313" key="1">
    <source>
        <dbReference type="EMBL" id="AJA53155.1"/>
    </source>
</evidence>